<comment type="catalytic activity">
    <reaction evidence="4">
        <text>a 5'-end triphospho-ribonucleoside in mRNA + H2O = a 5'-end phospho-ribonucleoside in mRNA + diphosphate + H(+)</text>
        <dbReference type="Rhea" id="RHEA:78683"/>
        <dbReference type="Rhea" id="RHEA-COMP:15692"/>
        <dbReference type="Rhea" id="RHEA-COMP:17164"/>
        <dbReference type="ChEBI" id="CHEBI:15377"/>
        <dbReference type="ChEBI" id="CHEBI:15378"/>
        <dbReference type="ChEBI" id="CHEBI:33019"/>
        <dbReference type="ChEBI" id="CHEBI:138282"/>
        <dbReference type="ChEBI" id="CHEBI:167618"/>
    </reaction>
    <physiologicalReaction direction="left-to-right" evidence="4">
        <dbReference type="Rhea" id="RHEA:78684"/>
    </physiologicalReaction>
</comment>
<evidence type="ECO:0000313" key="10">
    <source>
        <dbReference type="Proteomes" id="UP000054166"/>
    </source>
</evidence>
<dbReference type="AlphaFoldDB" id="A0A0C3FZ15"/>
<feature type="compositionally biased region" description="Basic and acidic residues" evidence="7">
    <location>
        <begin position="388"/>
        <end position="410"/>
    </location>
</feature>
<name>A0A0C3FZ15_PILCF</name>
<dbReference type="STRING" id="765440.A0A0C3FZ15"/>
<dbReference type="GO" id="GO:0005829">
    <property type="term" value="C:cytosol"/>
    <property type="evidence" value="ECO:0007669"/>
    <property type="project" value="TreeGrafter"/>
</dbReference>
<proteinExistence type="inferred from homology"/>
<comment type="function">
    <text evidence="6">Decapping enzyme for NAD-capped RNAs: specifically hydrolyzes the nicotinamide adenine dinucleotide (NAD) cap from a subset of RNAs by removing the entire NAD moiety from the 5'-end of an NAD-capped RNA.</text>
</comment>
<keyword evidence="10" id="KW-1185">Reference proteome</keyword>
<dbReference type="GO" id="GO:0046872">
    <property type="term" value="F:metal ion binding"/>
    <property type="evidence" value="ECO:0007669"/>
    <property type="project" value="UniProtKB-KW"/>
</dbReference>
<gene>
    <name evidence="9" type="ORF">PILCRDRAFT_67230</name>
</gene>
<keyword evidence="6" id="KW-0547">Nucleotide-binding</keyword>
<evidence type="ECO:0000256" key="6">
    <source>
        <dbReference type="RuleBase" id="RU367113"/>
    </source>
</evidence>
<dbReference type="Pfam" id="PF08652">
    <property type="entry name" value="RAI1"/>
    <property type="match status" value="2"/>
</dbReference>
<dbReference type="EMBL" id="KN832986">
    <property type="protein sequence ID" value="KIM84934.1"/>
    <property type="molecule type" value="Genomic_DNA"/>
</dbReference>
<evidence type="ECO:0000256" key="3">
    <source>
        <dbReference type="ARBA" id="ARBA00044676"/>
    </source>
</evidence>
<dbReference type="GO" id="GO:0003723">
    <property type="term" value="F:RNA binding"/>
    <property type="evidence" value="ECO:0007669"/>
    <property type="project" value="UniProtKB-KW"/>
</dbReference>
<dbReference type="GO" id="GO:0000166">
    <property type="term" value="F:nucleotide binding"/>
    <property type="evidence" value="ECO:0007669"/>
    <property type="project" value="UniProtKB-KW"/>
</dbReference>
<keyword evidence="6" id="KW-0479">Metal-binding</keyword>
<feature type="region of interest" description="Disordered" evidence="7">
    <location>
        <begin position="381"/>
        <end position="418"/>
    </location>
</feature>
<dbReference type="EC" id="3.6.1.-" evidence="6"/>
<dbReference type="GO" id="GO:0000956">
    <property type="term" value="P:nuclear-transcribed mRNA catabolic process"/>
    <property type="evidence" value="ECO:0007669"/>
    <property type="project" value="TreeGrafter"/>
</dbReference>
<protein>
    <recommendedName>
        <fullName evidence="6">Decapping nuclease</fullName>
        <ecNumber evidence="6">3.6.1.-</ecNumber>
    </recommendedName>
</protein>
<organism evidence="9 10">
    <name type="scientific">Piloderma croceum (strain F 1598)</name>
    <dbReference type="NCBI Taxonomy" id="765440"/>
    <lineage>
        <taxon>Eukaryota</taxon>
        <taxon>Fungi</taxon>
        <taxon>Dikarya</taxon>
        <taxon>Basidiomycota</taxon>
        <taxon>Agaricomycotina</taxon>
        <taxon>Agaricomycetes</taxon>
        <taxon>Agaricomycetidae</taxon>
        <taxon>Atheliales</taxon>
        <taxon>Atheliaceae</taxon>
        <taxon>Piloderma</taxon>
    </lineage>
</organism>
<keyword evidence="6" id="KW-0540">Nuclease</keyword>
<comment type="subcellular location">
    <subcellularLocation>
        <location evidence="6">Nucleus</location>
    </subcellularLocation>
</comment>
<comment type="similarity">
    <text evidence="2 6">Belongs to the DXO/Dom3Z family.</text>
</comment>
<comment type="cofactor">
    <cofactor evidence="1 6">
        <name>a divalent metal cation</name>
        <dbReference type="ChEBI" id="CHEBI:60240"/>
    </cofactor>
</comment>
<comment type="catalytic activity">
    <reaction evidence="3">
        <text>a 5'-end (N(7)-methyl 5'-triphosphoguanosine)-ribonucleoside-ribonucleotide in mRNA + H2O = a (N(7)-methyl 5'-triphosphoguanosine)-nucleoside + a 5'-end phospho-ribonucleoside in mRNA + H(+)</text>
        <dbReference type="Rhea" id="RHEA:66928"/>
        <dbReference type="Rhea" id="RHEA-COMP:15692"/>
        <dbReference type="Rhea" id="RHEA-COMP:17313"/>
        <dbReference type="ChEBI" id="CHEBI:15377"/>
        <dbReference type="ChEBI" id="CHEBI:15378"/>
        <dbReference type="ChEBI" id="CHEBI:138282"/>
        <dbReference type="ChEBI" id="CHEBI:172876"/>
        <dbReference type="ChEBI" id="CHEBI:172877"/>
    </reaction>
    <physiologicalReaction direction="left-to-right" evidence="3">
        <dbReference type="Rhea" id="RHEA:66929"/>
    </physiologicalReaction>
</comment>
<sequence length="418" mass="46425">MSSKRTIDSLLNTDDDDGDGAPPHKQPRLVPPHSLPYASSSTHTPPPPFQQPLPLLTFSYTPSRTLEFTDKALRYYVDPPRGADLNYGVGRWVRKAEGRGRVDGLLRAWEKIRGDMGGRDAGVGVVGWRGVLTKILTAPYEMRDTWELNVMFIDGTMYFEEHLSAEKLREKNDISPHHRLQSYYGYAFESWCTSSTPHVPPSSATQTQTQTQAPTPNGWGGDVDTNVQWCCVVKTKLGSTRMILGGEVDFPEIIVGFRTPAGVLSTIQRFKTVEIPRAVRDKSSSRGGGGRGMGMGGSGAWDAGVCLEWGDRFLEFLKGVVEPAKEEKVKEDPDPTVWRVTFTPKKGVSVRVLNADEVEDVRGLDRVGFLPRWFWDEVHSTGAGAGESGREREVVSEEPRREEGNLKKDVVIPPGWQI</sequence>
<dbReference type="GO" id="GO:0005634">
    <property type="term" value="C:nucleus"/>
    <property type="evidence" value="ECO:0007669"/>
    <property type="project" value="UniProtKB-SubCell"/>
</dbReference>
<evidence type="ECO:0000313" key="9">
    <source>
        <dbReference type="EMBL" id="KIM84934.1"/>
    </source>
</evidence>
<feature type="domain" description="RAI1-like" evidence="8">
    <location>
        <begin position="251"/>
        <end position="375"/>
    </location>
</feature>
<keyword evidence="6" id="KW-0539">Nucleus</keyword>
<comment type="catalytic activity">
    <reaction evidence="5">
        <text>a 5'-end NAD(+)-phospho-ribonucleoside in mRNA + H2O = a 5'-end phospho-ribonucleoside in mRNA + NAD(+) + H(+)</text>
        <dbReference type="Rhea" id="RHEA:60880"/>
        <dbReference type="Rhea" id="RHEA-COMP:15692"/>
        <dbReference type="Rhea" id="RHEA-COMP:15698"/>
        <dbReference type="ChEBI" id="CHEBI:15377"/>
        <dbReference type="ChEBI" id="CHEBI:15378"/>
        <dbReference type="ChEBI" id="CHEBI:57540"/>
        <dbReference type="ChEBI" id="CHEBI:138282"/>
        <dbReference type="ChEBI" id="CHEBI:144029"/>
    </reaction>
    <physiologicalReaction direction="left-to-right" evidence="5">
        <dbReference type="Rhea" id="RHEA:60881"/>
    </physiologicalReaction>
</comment>
<dbReference type="GO" id="GO:0004518">
    <property type="term" value="F:nuclease activity"/>
    <property type="evidence" value="ECO:0007669"/>
    <property type="project" value="UniProtKB-KW"/>
</dbReference>
<evidence type="ECO:0000256" key="2">
    <source>
        <dbReference type="ARBA" id="ARBA00006562"/>
    </source>
</evidence>
<dbReference type="GO" id="GO:0034353">
    <property type="term" value="F:mRNA 5'-diphosphatase activity"/>
    <property type="evidence" value="ECO:0007669"/>
    <property type="project" value="TreeGrafter"/>
</dbReference>
<evidence type="ECO:0000256" key="7">
    <source>
        <dbReference type="SAM" id="MobiDB-lite"/>
    </source>
</evidence>
<feature type="compositionally biased region" description="Polar residues" evidence="7">
    <location>
        <begin position="1"/>
        <end position="12"/>
    </location>
</feature>
<dbReference type="InParanoid" id="A0A0C3FZ15"/>
<evidence type="ECO:0000256" key="1">
    <source>
        <dbReference type="ARBA" id="ARBA00001968"/>
    </source>
</evidence>
<feature type="compositionally biased region" description="Low complexity" evidence="7">
    <location>
        <begin position="201"/>
        <end position="216"/>
    </location>
</feature>
<dbReference type="HOGENOM" id="CLU_024877_1_2_1"/>
<feature type="region of interest" description="Disordered" evidence="7">
    <location>
        <begin position="1"/>
        <end position="53"/>
    </location>
</feature>
<reference evidence="10" key="2">
    <citation type="submission" date="2015-01" db="EMBL/GenBank/DDBJ databases">
        <title>Evolutionary Origins and Diversification of the Mycorrhizal Mutualists.</title>
        <authorList>
            <consortium name="DOE Joint Genome Institute"/>
            <consortium name="Mycorrhizal Genomics Consortium"/>
            <person name="Kohler A."/>
            <person name="Kuo A."/>
            <person name="Nagy L.G."/>
            <person name="Floudas D."/>
            <person name="Copeland A."/>
            <person name="Barry K.W."/>
            <person name="Cichocki N."/>
            <person name="Veneault-Fourrey C."/>
            <person name="LaButti K."/>
            <person name="Lindquist E.A."/>
            <person name="Lipzen A."/>
            <person name="Lundell T."/>
            <person name="Morin E."/>
            <person name="Murat C."/>
            <person name="Riley R."/>
            <person name="Ohm R."/>
            <person name="Sun H."/>
            <person name="Tunlid A."/>
            <person name="Henrissat B."/>
            <person name="Grigoriev I.V."/>
            <person name="Hibbett D.S."/>
            <person name="Martin F."/>
        </authorList>
    </citation>
    <scope>NUCLEOTIDE SEQUENCE [LARGE SCALE GENOMIC DNA]</scope>
    <source>
        <strain evidence="10">F 1598</strain>
    </source>
</reference>
<dbReference type="PANTHER" id="PTHR12395">
    <property type="entry name" value="DOM-3 RELATED"/>
    <property type="match status" value="1"/>
</dbReference>
<dbReference type="Proteomes" id="UP000054166">
    <property type="component" value="Unassembled WGS sequence"/>
</dbReference>
<keyword evidence="6" id="KW-0694">RNA-binding</keyword>
<dbReference type="InterPro" id="IPR039039">
    <property type="entry name" value="RAI1-like_fam"/>
</dbReference>
<keyword evidence="6" id="KW-0378">Hydrolase</keyword>
<dbReference type="PANTHER" id="PTHR12395:SF9">
    <property type="entry name" value="DECAPPING AND EXORIBONUCLEASE PROTEIN"/>
    <property type="match status" value="1"/>
</dbReference>
<feature type="region of interest" description="Disordered" evidence="7">
    <location>
        <begin position="197"/>
        <end position="220"/>
    </location>
</feature>
<dbReference type="OrthoDB" id="5853397at2759"/>
<accession>A0A0C3FZ15</accession>
<dbReference type="GO" id="GO:0110155">
    <property type="term" value="P:NAD-cap decapping"/>
    <property type="evidence" value="ECO:0007669"/>
    <property type="project" value="TreeGrafter"/>
</dbReference>
<evidence type="ECO:0000256" key="5">
    <source>
        <dbReference type="ARBA" id="ARBA00048124"/>
    </source>
</evidence>
<reference evidence="9 10" key="1">
    <citation type="submission" date="2014-04" db="EMBL/GenBank/DDBJ databases">
        <authorList>
            <consortium name="DOE Joint Genome Institute"/>
            <person name="Kuo A."/>
            <person name="Tarkka M."/>
            <person name="Buscot F."/>
            <person name="Kohler A."/>
            <person name="Nagy L.G."/>
            <person name="Floudas D."/>
            <person name="Copeland A."/>
            <person name="Barry K.W."/>
            <person name="Cichocki N."/>
            <person name="Veneault-Fourrey C."/>
            <person name="LaButti K."/>
            <person name="Lindquist E.A."/>
            <person name="Lipzen A."/>
            <person name="Lundell T."/>
            <person name="Morin E."/>
            <person name="Murat C."/>
            <person name="Sun H."/>
            <person name="Tunlid A."/>
            <person name="Henrissat B."/>
            <person name="Grigoriev I.V."/>
            <person name="Hibbett D.S."/>
            <person name="Martin F."/>
            <person name="Nordberg H.P."/>
            <person name="Cantor M.N."/>
            <person name="Hua S.X."/>
        </authorList>
    </citation>
    <scope>NUCLEOTIDE SEQUENCE [LARGE SCALE GENOMIC DNA]</scope>
    <source>
        <strain evidence="9 10">F 1598</strain>
    </source>
</reference>
<evidence type="ECO:0000256" key="4">
    <source>
        <dbReference type="ARBA" id="ARBA00044692"/>
    </source>
</evidence>
<evidence type="ECO:0000259" key="8">
    <source>
        <dbReference type="Pfam" id="PF08652"/>
    </source>
</evidence>
<dbReference type="InterPro" id="IPR013961">
    <property type="entry name" value="RAI1"/>
</dbReference>
<feature type="domain" description="RAI1-like" evidence="8">
    <location>
        <begin position="50"/>
        <end position="249"/>
    </location>
</feature>